<dbReference type="GO" id="GO:0005886">
    <property type="term" value="C:plasma membrane"/>
    <property type="evidence" value="ECO:0007669"/>
    <property type="project" value="UniProtKB-SubCell"/>
</dbReference>
<feature type="transmembrane region" description="Helical" evidence="10">
    <location>
        <begin position="184"/>
        <end position="204"/>
    </location>
</feature>
<evidence type="ECO:0000256" key="5">
    <source>
        <dbReference type="ARBA" id="ARBA00022692"/>
    </source>
</evidence>
<keyword evidence="6 10" id="KW-1133">Transmembrane helix</keyword>
<evidence type="ECO:0000256" key="8">
    <source>
        <dbReference type="RuleBase" id="RU000477"/>
    </source>
</evidence>
<evidence type="ECO:0000256" key="4">
    <source>
        <dbReference type="ARBA" id="ARBA00022475"/>
    </source>
</evidence>
<proteinExistence type="inferred from homology"/>
<name>A0A495ENN8_9MICC</name>
<evidence type="ECO:0000256" key="6">
    <source>
        <dbReference type="ARBA" id="ARBA00022989"/>
    </source>
</evidence>
<feature type="transmembrane region" description="Helical" evidence="10">
    <location>
        <begin position="224"/>
        <end position="246"/>
    </location>
</feature>
<protein>
    <submittedName>
        <fullName evidence="11">MIP family channel protein</fullName>
    </submittedName>
</protein>
<dbReference type="Pfam" id="PF00230">
    <property type="entry name" value="MIP"/>
    <property type="match status" value="1"/>
</dbReference>
<keyword evidence="7 10" id="KW-0472">Membrane</keyword>
<dbReference type="PRINTS" id="PR00783">
    <property type="entry name" value="MINTRINSICP"/>
</dbReference>
<dbReference type="InterPro" id="IPR000425">
    <property type="entry name" value="MIP"/>
</dbReference>
<keyword evidence="5 8" id="KW-0812">Transmembrane</keyword>
<comment type="similarity">
    <text evidence="2 8">Belongs to the MIP/aquaporin (TC 1.A.8) family.</text>
</comment>
<reference evidence="11 12" key="1">
    <citation type="submission" date="2018-10" db="EMBL/GenBank/DDBJ databases">
        <title>Genomic Encyclopedia of Type Strains, Phase IV (KMG-IV): sequencing the most valuable type-strain genomes for metagenomic binning, comparative biology and taxonomic classification.</title>
        <authorList>
            <person name="Goeker M."/>
        </authorList>
    </citation>
    <scope>NUCLEOTIDE SEQUENCE [LARGE SCALE GENOMIC DNA]</scope>
    <source>
        <strain evidence="11 12">DSM 25586</strain>
    </source>
</reference>
<evidence type="ECO:0000256" key="9">
    <source>
        <dbReference type="SAM" id="MobiDB-lite"/>
    </source>
</evidence>
<sequence length="337" mass="33680">MTLLAPAPDTAGVQPASDDSARPGLVARLAAEAFGTLLVVVAGLGVLLFTLPQSNPLPAALAAGVALTAAMLAVGYVSGGHFNPAITVGNAIAGRMRLTDAAAYIGAQLVGAVLGAVALFGVLRTVPKIDDSQAAFATVTAGFGEHSIIQVPLAGVLLVEVLGTALLVAVFLATTARRNPAKAAAPFAVGLTAAMLLQLGQAIGNVPFNPARATASAIFSGPDALGQLWLFWVAPVVGAAIAGLVFRGFAQSVARPASPANAGPASRSRADTAADTESVHEEAHKQELTAARAGRDAAASTDPEPAAAEPAGAARRGEDTASGEDEARSFFDRKGGK</sequence>
<accession>A0A495ENN8</accession>
<dbReference type="InterPro" id="IPR034294">
    <property type="entry name" value="Aquaporin_transptr"/>
</dbReference>
<organism evidence="11 12">
    <name type="scientific">Arthrobacter oryzae</name>
    <dbReference type="NCBI Taxonomy" id="409290"/>
    <lineage>
        <taxon>Bacteria</taxon>
        <taxon>Bacillati</taxon>
        <taxon>Actinomycetota</taxon>
        <taxon>Actinomycetes</taxon>
        <taxon>Micrococcales</taxon>
        <taxon>Micrococcaceae</taxon>
        <taxon>Arthrobacter</taxon>
    </lineage>
</organism>
<dbReference type="PROSITE" id="PS00221">
    <property type="entry name" value="MIP"/>
    <property type="match status" value="1"/>
</dbReference>
<keyword evidence="3 8" id="KW-0813">Transport</keyword>
<feature type="compositionally biased region" description="Basic and acidic residues" evidence="9">
    <location>
        <begin position="315"/>
        <end position="337"/>
    </location>
</feature>
<feature type="region of interest" description="Disordered" evidence="9">
    <location>
        <begin position="256"/>
        <end position="337"/>
    </location>
</feature>
<evidence type="ECO:0000256" key="3">
    <source>
        <dbReference type="ARBA" id="ARBA00022448"/>
    </source>
</evidence>
<dbReference type="Gene3D" id="1.20.1080.10">
    <property type="entry name" value="Glycerol uptake facilitator protein"/>
    <property type="match status" value="1"/>
</dbReference>
<dbReference type="EMBL" id="RBIR01000006">
    <property type="protein sequence ID" value="RKR18590.1"/>
    <property type="molecule type" value="Genomic_DNA"/>
</dbReference>
<dbReference type="PANTHER" id="PTHR19139:SF199">
    <property type="entry name" value="MIP17260P"/>
    <property type="match status" value="1"/>
</dbReference>
<evidence type="ECO:0000256" key="10">
    <source>
        <dbReference type="SAM" id="Phobius"/>
    </source>
</evidence>
<feature type="transmembrane region" description="Helical" evidence="10">
    <location>
        <begin position="148"/>
        <end position="172"/>
    </location>
</feature>
<dbReference type="PANTHER" id="PTHR19139">
    <property type="entry name" value="AQUAPORIN TRANSPORTER"/>
    <property type="match status" value="1"/>
</dbReference>
<comment type="subcellular location">
    <subcellularLocation>
        <location evidence="1">Cell membrane</location>
        <topology evidence="1">Multi-pass membrane protein</topology>
    </subcellularLocation>
</comment>
<evidence type="ECO:0000256" key="1">
    <source>
        <dbReference type="ARBA" id="ARBA00004651"/>
    </source>
</evidence>
<dbReference type="Proteomes" id="UP000276055">
    <property type="component" value="Unassembled WGS sequence"/>
</dbReference>
<feature type="compositionally biased region" description="Basic and acidic residues" evidence="9">
    <location>
        <begin position="268"/>
        <end position="287"/>
    </location>
</feature>
<evidence type="ECO:0000313" key="11">
    <source>
        <dbReference type="EMBL" id="RKR18590.1"/>
    </source>
</evidence>
<keyword evidence="4" id="KW-1003">Cell membrane</keyword>
<dbReference type="AlphaFoldDB" id="A0A495ENN8"/>
<dbReference type="InterPro" id="IPR023271">
    <property type="entry name" value="Aquaporin-like"/>
</dbReference>
<feature type="transmembrane region" description="Helical" evidence="10">
    <location>
        <begin position="101"/>
        <end position="123"/>
    </location>
</feature>
<dbReference type="SUPFAM" id="SSF81338">
    <property type="entry name" value="Aquaporin-like"/>
    <property type="match status" value="1"/>
</dbReference>
<gene>
    <name evidence="11" type="ORF">C8D78_2784</name>
</gene>
<evidence type="ECO:0000313" key="12">
    <source>
        <dbReference type="Proteomes" id="UP000276055"/>
    </source>
</evidence>
<comment type="caution">
    <text evidence="11">The sequence shown here is derived from an EMBL/GenBank/DDBJ whole genome shotgun (WGS) entry which is preliminary data.</text>
</comment>
<feature type="transmembrane region" description="Helical" evidence="10">
    <location>
        <begin position="29"/>
        <end position="51"/>
    </location>
</feature>
<feature type="compositionally biased region" description="Low complexity" evidence="9">
    <location>
        <begin position="290"/>
        <end position="314"/>
    </location>
</feature>
<dbReference type="RefSeq" id="WP_120954452.1">
    <property type="nucleotide sequence ID" value="NZ_RBIR01000006.1"/>
</dbReference>
<feature type="transmembrane region" description="Helical" evidence="10">
    <location>
        <begin position="57"/>
        <end position="80"/>
    </location>
</feature>
<evidence type="ECO:0000256" key="7">
    <source>
        <dbReference type="ARBA" id="ARBA00023136"/>
    </source>
</evidence>
<dbReference type="GO" id="GO:0015250">
    <property type="term" value="F:water channel activity"/>
    <property type="evidence" value="ECO:0007669"/>
    <property type="project" value="TreeGrafter"/>
</dbReference>
<dbReference type="OrthoDB" id="9807293at2"/>
<dbReference type="InterPro" id="IPR022357">
    <property type="entry name" value="MIP_CS"/>
</dbReference>
<evidence type="ECO:0000256" key="2">
    <source>
        <dbReference type="ARBA" id="ARBA00006175"/>
    </source>
</evidence>
<feature type="region of interest" description="Disordered" evidence="9">
    <location>
        <begin position="1"/>
        <end position="20"/>
    </location>
</feature>